<dbReference type="GO" id="GO:0016020">
    <property type="term" value="C:membrane"/>
    <property type="evidence" value="ECO:0007669"/>
    <property type="project" value="UniProtKB-SubCell"/>
</dbReference>
<comment type="similarity">
    <text evidence="5">Belongs to the HIPP family.</text>
</comment>
<protein>
    <recommendedName>
        <fullName evidence="7">HMA domain-containing protein</fullName>
    </recommendedName>
</protein>
<keyword evidence="6" id="KW-1133">Transmembrane helix</keyword>
<dbReference type="Gene3D" id="3.30.70.100">
    <property type="match status" value="1"/>
</dbReference>
<dbReference type="GO" id="GO:0046872">
    <property type="term" value="F:metal ion binding"/>
    <property type="evidence" value="ECO:0007669"/>
    <property type="project" value="UniProtKB-KW"/>
</dbReference>
<evidence type="ECO:0000256" key="3">
    <source>
        <dbReference type="ARBA" id="ARBA00022723"/>
    </source>
</evidence>
<evidence type="ECO:0000256" key="4">
    <source>
        <dbReference type="ARBA" id="ARBA00023289"/>
    </source>
</evidence>
<evidence type="ECO:0000256" key="1">
    <source>
        <dbReference type="ARBA" id="ARBA00004170"/>
    </source>
</evidence>
<feature type="transmembrane region" description="Helical" evidence="6">
    <location>
        <begin position="267"/>
        <end position="285"/>
    </location>
</feature>
<keyword evidence="2" id="KW-0488">Methylation</keyword>
<dbReference type="EMBL" id="JACTNZ010000012">
    <property type="protein sequence ID" value="KAG5520399.1"/>
    <property type="molecule type" value="Genomic_DNA"/>
</dbReference>
<gene>
    <name evidence="8" type="ORF">RHGRI_033097</name>
</gene>
<keyword evidence="6" id="KW-0472">Membrane</keyword>
<reference evidence="8" key="1">
    <citation type="submission" date="2020-08" db="EMBL/GenBank/DDBJ databases">
        <title>Plant Genome Project.</title>
        <authorList>
            <person name="Zhang R.-G."/>
        </authorList>
    </citation>
    <scope>NUCLEOTIDE SEQUENCE</scope>
    <source>
        <strain evidence="8">WSP0</strain>
        <tissue evidence="8">Leaf</tissue>
    </source>
</reference>
<dbReference type="InterPro" id="IPR036163">
    <property type="entry name" value="HMA_dom_sf"/>
</dbReference>
<accession>A0AAV6I101</accession>
<evidence type="ECO:0000256" key="5">
    <source>
        <dbReference type="ARBA" id="ARBA00024045"/>
    </source>
</evidence>
<comment type="subcellular location">
    <subcellularLocation>
        <location evidence="1">Membrane</location>
        <topology evidence="1">Peripheral membrane protein</topology>
    </subcellularLocation>
</comment>
<dbReference type="AlphaFoldDB" id="A0AAV6I101"/>
<dbReference type="InterPro" id="IPR006121">
    <property type="entry name" value="HMA_dom"/>
</dbReference>
<proteinExistence type="inferred from homology"/>
<name>A0AAV6I101_9ERIC</name>
<keyword evidence="4" id="KW-0449">Lipoprotein</keyword>
<dbReference type="PROSITE" id="PS50846">
    <property type="entry name" value="HMA_2"/>
    <property type="match status" value="1"/>
</dbReference>
<feature type="domain" description="HMA" evidence="7">
    <location>
        <begin position="10"/>
        <end position="78"/>
    </location>
</feature>
<keyword evidence="6" id="KW-0812">Transmembrane</keyword>
<dbReference type="PANTHER" id="PTHR45868:SF80">
    <property type="entry name" value="F15K9.8-RELATED"/>
    <property type="match status" value="1"/>
</dbReference>
<evidence type="ECO:0000256" key="2">
    <source>
        <dbReference type="ARBA" id="ARBA00022481"/>
    </source>
</evidence>
<dbReference type="CDD" id="cd00371">
    <property type="entry name" value="HMA"/>
    <property type="match status" value="1"/>
</dbReference>
<comment type="caution">
    <text evidence="8">The sequence shown here is derived from an EMBL/GenBank/DDBJ whole genome shotgun (WGS) entry which is preliminary data.</text>
</comment>
<keyword evidence="9" id="KW-1185">Reference proteome</keyword>
<dbReference type="Proteomes" id="UP000823749">
    <property type="component" value="Chromosome 12"/>
</dbReference>
<keyword evidence="4" id="KW-0636">Prenylation</keyword>
<keyword evidence="3" id="KW-0479">Metal-binding</keyword>
<evidence type="ECO:0000259" key="7">
    <source>
        <dbReference type="PROSITE" id="PS50846"/>
    </source>
</evidence>
<dbReference type="PANTHER" id="PTHR45868">
    <property type="entry name" value="HEAVY METAL-ASSOCIATED ISOPRENYLATED PLANT PROTEIN 33-RELATED"/>
    <property type="match status" value="1"/>
</dbReference>
<evidence type="ECO:0000313" key="8">
    <source>
        <dbReference type="EMBL" id="KAG5520399.1"/>
    </source>
</evidence>
<evidence type="ECO:0000313" key="9">
    <source>
        <dbReference type="Proteomes" id="UP000823749"/>
    </source>
</evidence>
<dbReference type="GO" id="GO:0009626">
    <property type="term" value="P:plant-type hypersensitive response"/>
    <property type="evidence" value="ECO:0007669"/>
    <property type="project" value="UniProtKB-KW"/>
</dbReference>
<sequence>MANGLVVAPKTFVLDLIDQYCKCQGCARKLKKINKLLEKIHGIQSTSVDSNAGRVTISGFVDPQEVIRVLRKNNIKADVLLEEIIPSMDNHMMQIATLPRPVDQESHKQNLVAQVQQFVENSGLKELELTLNLKATFNGKNKDEMTTMLESDHTHKKIVMDDDHDHCPKSQGHCCGRHGGGAHVCHGGAPNCSPCGQVHNPYNSYGGNYGTPVESNSWSPAPCGGPPIDQETPWQRDYFPPPAPVAGYEPSAPPWYGNHDESPSSCIASPMAFFLLVVVIYLLLFR</sequence>
<evidence type="ECO:0000256" key="6">
    <source>
        <dbReference type="SAM" id="Phobius"/>
    </source>
</evidence>
<organism evidence="8 9">
    <name type="scientific">Rhododendron griersonianum</name>
    <dbReference type="NCBI Taxonomy" id="479676"/>
    <lineage>
        <taxon>Eukaryota</taxon>
        <taxon>Viridiplantae</taxon>
        <taxon>Streptophyta</taxon>
        <taxon>Embryophyta</taxon>
        <taxon>Tracheophyta</taxon>
        <taxon>Spermatophyta</taxon>
        <taxon>Magnoliopsida</taxon>
        <taxon>eudicotyledons</taxon>
        <taxon>Gunneridae</taxon>
        <taxon>Pentapetalae</taxon>
        <taxon>asterids</taxon>
        <taxon>Ericales</taxon>
        <taxon>Ericaceae</taxon>
        <taxon>Ericoideae</taxon>
        <taxon>Rhodoreae</taxon>
        <taxon>Rhododendron</taxon>
    </lineage>
</organism>
<dbReference type="SUPFAM" id="SSF55008">
    <property type="entry name" value="HMA, heavy metal-associated domain"/>
    <property type="match status" value="1"/>
</dbReference>